<dbReference type="GO" id="GO:0005634">
    <property type="term" value="C:nucleus"/>
    <property type="evidence" value="ECO:0007669"/>
    <property type="project" value="TreeGrafter"/>
</dbReference>
<feature type="region of interest" description="Disordered" evidence="3">
    <location>
        <begin position="132"/>
        <end position="157"/>
    </location>
</feature>
<dbReference type="InterPro" id="IPR008978">
    <property type="entry name" value="HSP20-like_chaperone"/>
</dbReference>
<dbReference type="PANTHER" id="PTHR45640">
    <property type="entry name" value="HEAT SHOCK PROTEIN HSP-12.2-RELATED"/>
    <property type="match status" value="1"/>
</dbReference>
<gene>
    <name evidence="5" type="ORF">OESDEN_19315</name>
</gene>
<evidence type="ECO:0000313" key="6">
    <source>
        <dbReference type="Proteomes" id="UP000053660"/>
    </source>
</evidence>
<keyword evidence="6" id="KW-1185">Reference proteome</keyword>
<feature type="compositionally biased region" description="Basic and acidic residues" evidence="3">
    <location>
        <begin position="145"/>
        <end position="157"/>
    </location>
</feature>
<evidence type="ECO:0000256" key="2">
    <source>
        <dbReference type="RuleBase" id="RU003616"/>
    </source>
</evidence>
<dbReference type="Proteomes" id="UP000053660">
    <property type="component" value="Unassembled WGS sequence"/>
</dbReference>
<dbReference type="GO" id="GO:0009408">
    <property type="term" value="P:response to heat"/>
    <property type="evidence" value="ECO:0007669"/>
    <property type="project" value="TreeGrafter"/>
</dbReference>
<organism evidence="5 6">
    <name type="scientific">Oesophagostomum dentatum</name>
    <name type="common">Nodular worm</name>
    <dbReference type="NCBI Taxonomy" id="61180"/>
    <lineage>
        <taxon>Eukaryota</taxon>
        <taxon>Metazoa</taxon>
        <taxon>Ecdysozoa</taxon>
        <taxon>Nematoda</taxon>
        <taxon>Chromadorea</taxon>
        <taxon>Rhabditida</taxon>
        <taxon>Rhabditina</taxon>
        <taxon>Rhabditomorpha</taxon>
        <taxon>Strongyloidea</taxon>
        <taxon>Strongylidae</taxon>
        <taxon>Oesophagostomum</taxon>
    </lineage>
</organism>
<dbReference type="GO" id="GO:0005737">
    <property type="term" value="C:cytoplasm"/>
    <property type="evidence" value="ECO:0007669"/>
    <property type="project" value="TreeGrafter"/>
</dbReference>
<reference evidence="5 6" key="1">
    <citation type="submission" date="2014-03" db="EMBL/GenBank/DDBJ databases">
        <title>Draft genome of the hookworm Oesophagostomum dentatum.</title>
        <authorList>
            <person name="Mitreva M."/>
        </authorList>
    </citation>
    <scope>NUCLEOTIDE SEQUENCE [LARGE SCALE GENOMIC DNA]</scope>
    <source>
        <strain evidence="5 6">OD-Hann</strain>
    </source>
</reference>
<feature type="compositionally biased region" description="Basic residues" evidence="3">
    <location>
        <begin position="135"/>
        <end position="144"/>
    </location>
</feature>
<evidence type="ECO:0000313" key="5">
    <source>
        <dbReference type="EMBL" id="KHJ81003.1"/>
    </source>
</evidence>
<dbReference type="PRINTS" id="PR00299">
    <property type="entry name" value="ACRYSTALLIN"/>
</dbReference>
<evidence type="ECO:0000256" key="3">
    <source>
        <dbReference type="SAM" id="MobiDB-lite"/>
    </source>
</evidence>
<dbReference type="PROSITE" id="PS01031">
    <property type="entry name" value="SHSP"/>
    <property type="match status" value="1"/>
</dbReference>
<accession>A0A0B1S6M8</accession>
<sequence length="157" mass="17696">MSLYLLPYSYRSGPSFLESVLNDLDRMEMAMRPALESVCPASCKGDKSGQLEKVEDDESKLAISLNVGKFKPEELSVDLDGRVLKIEGKQEIKEKNGYTMRTFVRQWLLPENIDLEQMKSNITEDGHLSIEAPKITKKSPHARSIKIEKAAPAVKEK</sequence>
<protein>
    <submittedName>
        <fullName evidence="5">Hsp20/alpha crystallin family protein</fullName>
    </submittedName>
</protein>
<comment type="similarity">
    <text evidence="1 2">Belongs to the small heat shock protein (HSP20) family.</text>
</comment>
<evidence type="ECO:0000259" key="4">
    <source>
        <dbReference type="PROSITE" id="PS01031"/>
    </source>
</evidence>
<dbReference type="CDD" id="cd06526">
    <property type="entry name" value="metazoan_ACD"/>
    <property type="match status" value="1"/>
</dbReference>
<dbReference type="PANTHER" id="PTHR45640:SF32">
    <property type="entry name" value="STRESS-INDUCED PROTEIN 1"/>
    <property type="match status" value="1"/>
</dbReference>
<dbReference type="AlphaFoldDB" id="A0A0B1S6M8"/>
<dbReference type="SUPFAM" id="SSF49764">
    <property type="entry name" value="HSP20-like chaperones"/>
    <property type="match status" value="1"/>
</dbReference>
<dbReference type="EMBL" id="KN595542">
    <property type="protein sequence ID" value="KHJ81003.1"/>
    <property type="molecule type" value="Genomic_DNA"/>
</dbReference>
<dbReference type="OrthoDB" id="1431247at2759"/>
<name>A0A0B1S6M8_OESDE</name>
<dbReference type="GO" id="GO:0036498">
    <property type="term" value="P:IRE1-mediated unfolded protein response"/>
    <property type="evidence" value="ECO:0007669"/>
    <property type="project" value="TreeGrafter"/>
</dbReference>
<dbReference type="Pfam" id="PF00011">
    <property type="entry name" value="HSP20"/>
    <property type="match status" value="1"/>
</dbReference>
<dbReference type="InterPro" id="IPR001436">
    <property type="entry name" value="Alpha-crystallin/sHSP_animal"/>
</dbReference>
<feature type="domain" description="SHSP" evidence="4">
    <location>
        <begin position="42"/>
        <end position="150"/>
    </location>
</feature>
<dbReference type="GO" id="GO:0051082">
    <property type="term" value="F:unfolded protein binding"/>
    <property type="evidence" value="ECO:0007669"/>
    <property type="project" value="TreeGrafter"/>
</dbReference>
<dbReference type="Gene3D" id="2.60.40.790">
    <property type="match status" value="1"/>
</dbReference>
<evidence type="ECO:0000256" key="1">
    <source>
        <dbReference type="PROSITE-ProRule" id="PRU00285"/>
    </source>
</evidence>
<proteinExistence type="inferred from homology"/>
<dbReference type="GO" id="GO:0042026">
    <property type="term" value="P:protein refolding"/>
    <property type="evidence" value="ECO:0007669"/>
    <property type="project" value="TreeGrafter"/>
</dbReference>
<dbReference type="InterPro" id="IPR002068">
    <property type="entry name" value="A-crystallin/Hsp20_dom"/>
</dbReference>